<dbReference type="InterPro" id="IPR036177">
    <property type="entry name" value="Peptidase_M55_sf"/>
</dbReference>
<dbReference type="EMBL" id="CP013235">
    <property type="protein sequence ID" value="AMP08361.1"/>
    <property type="molecule type" value="Genomic_DNA"/>
</dbReference>
<dbReference type="CDD" id="cd08663">
    <property type="entry name" value="DAP_dppA_1"/>
    <property type="match status" value="1"/>
</dbReference>
<evidence type="ECO:0000256" key="1">
    <source>
        <dbReference type="PIRSR" id="PIRSR015853-1"/>
    </source>
</evidence>
<dbReference type="RefSeq" id="WP_061532166.1">
    <property type="nucleotide sequence ID" value="NZ_CP013233.1"/>
</dbReference>
<name>A0A127QEB0_9BURK</name>
<dbReference type="SUPFAM" id="SSF63992">
    <property type="entry name" value="Dipeptide transport protein"/>
    <property type="match status" value="1"/>
</dbReference>
<sequence length="272" mass="28738">MKILISVDIEGIAGVFHPEQTRAGNPEYERARRLMTAEANAVIEGALASGASEILVNDSHGGFRNLLPDLLHPAASAILGKPRLLGMMSGVESGVDAVMMVGYHGRSQSRGILAHTINSFAFSRVWLNDMELGEAGIYGALAGEFGVPVIFGSGDDVFVAENQALFPHAKLVAIKTADGNTSGVSLSPQRANALLGENATAAIAAIGQAKPFVLQTPLTCRLQIQSPALADLFCQLPLLQRIDGVNVEFAAPSVQYAVRILNSLSAMSFMLR</sequence>
<keyword evidence="2" id="KW-0479">Metal-binding</keyword>
<dbReference type="GO" id="GO:0004177">
    <property type="term" value="F:aminopeptidase activity"/>
    <property type="evidence" value="ECO:0007669"/>
    <property type="project" value="UniProtKB-KW"/>
</dbReference>
<organism evidence="3 4">
    <name type="scientific">Collimonas arenae</name>
    <dbReference type="NCBI Taxonomy" id="279058"/>
    <lineage>
        <taxon>Bacteria</taxon>
        <taxon>Pseudomonadati</taxon>
        <taxon>Pseudomonadota</taxon>
        <taxon>Betaproteobacteria</taxon>
        <taxon>Burkholderiales</taxon>
        <taxon>Oxalobacteraceae</taxon>
        <taxon>Collimonas</taxon>
    </lineage>
</organism>
<feature type="binding site" evidence="2">
    <location>
        <position position="134"/>
    </location>
    <ligand>
        <name>Zn(2+)</name>
        <dbReference type="ChEBI" id="CHEBI:29105"/>
        <label>2</label>
    </ligand>
</feature>
<evidence type="ECO:0000256" key="2">
    <source>
        <dbReference type="PIRSR" id="PIRSR015853-2"/>
    </source>
</evidence>
<keyword evidence="2" id="KW-0862">Zinc</keyword>
<reference evidence="3 4" key="1">
    <citation type="submission" date="2015-11" db="EMBL/GenBank/DDBJ databases">
        <title>Exploring the genomic traits of fungus-feeding bacterial genus Collimonas.</title>
        <authorList>
            <person name="Song C."/>
            <person name="Schmidt R."/>
            <person name="de Jager V."/>
            <person name="Krzyzanowska D."/>
            <person name="Jongedijk E."/>
            <person name="Cankar K."/>
            <person name="Beekwilder J."/>
            <person name="van Veen A."/>
            <person name="de Boer W."/>
            <person name="van Veen J.A."/>
            <person name="Garbeva P."/>
        </authorList>
    </citation>
    <scope>NUCLEOTIDE SEQUENCE [LARGE SCALE GENOMIC DNA]</scope>
    <source>
        <strain evidence="3 4">Ter282</strain>
    </source>
</reference>
<dbReference type="PIRSF" id="PIRSF015853">
    <property type="entry name" value="Pep_DppA"/>
    <property type="match status" value="1"/>
</dbReference>
<feature type="active site" description="Nucleophile" evidence="1">
    <location>
        <position position="115"/>
    </location>
</feature>
<evidence type="ECO:0000313" key="3">
    <source>
        <dbReference type="EMBL" id="AMP08361.1"/>
    </source>
</evidence>
<dbReference type="AlphaFoldDB" id="A0A127QEB0"/>
<protein>
    <submittedName>
        <fullName evidence="3">D-aminopeptidase family protein</fullName>
    </submittedName>
</protein>
<dbReference type="GO" id="GO:0046872">
    <property type="term" value="F:metal ion binding"/>
    <property type="evidence" value="ECO:0007669"/>
    <property type="project" value="UniProtKB-KW"/>
</dbReference>
<feature type="binding site" evidence="2">
    <location>
        <position position="60"/>
    </location>
    <ligand>
        <name>Zn(2+)</name>
        <dbReference type="ChEBI" id="CHEBI:29105"/>
        <label>2</label>
    </ligand>
</feature>
<dbReference type="Gene3D" id="3.30.1360.130">
    <property type="entry name" value="Dipeptide transport protein"/>
    <property type="match status" value="1"/>
</dbReference>
<proteinExistence type="predicted"/>
<dbReference type="OrthoDB" id="9785420at2"/>
<feature type="binding site" evidence="2">
    <location>
        <position position="10"/>
    </location>
    <ligand>
        <name>Zn(2+)</name>
        <dbReference type="ChEBI" id="CHEBI:29105"/>
        <label>1</label>
    </ligand>
</feature>
<keyword evidence="3" id="KW-0031">Aminopeptidase</keyword>
<feature type="binding site" evidence="2">
    <location>
        <position position="104"/>
    </location>
    <ligand>
        <name>Zn(2+)</name>
        <dbReference type="ChEBI" id="CHEBI:29105"/>
        <label>2</label>
    </ligand>
</feature>
<dbReference type="Proteomes" id="UP000071778">
    <property type="component" value="Chromosome"/>
</dbReference>
<dbReference type="Pfam" id="PF04951">
    <property type="entry name" value="Peptidase_M55"/>
    <property type="match status" value="1"/>
</dbReference>
<accession>A0A127QEB0</accession>
<evidence type="ECO:0000313" key="4">
    <source>
        <dbReference type="Proteomes" id="UP000071778"/>
    </source>
</evidence>
<keyword evidence="3" id="KW-0378">Hydrolase</keyword>
<dbReference type="InterPro" id="IPR007035">
    <property type="entry name" value="Peptidase_M55"/>
</dbReference>
<dbReference type="PATRIC" id="fig|279058.17.peg.595"/>
<feature type="binding site" evidence="2">
    <location>
        <position position="8"/>
    </location>
    <ligand>
        <name>Zn(2+)</name>
        <dbReference type="ChEBI" id="CHEBI:29105"/>
        <label>2</label>
    </ligand>
</feature>
<gene>
    <name evidence="3" type="ORF">CAter282_0544</name>
</gene>
<keyword evidence="3" id="KW-0645">Protease</keyword>
<dbReference type="InterPro" id="IPR027476">
    <property type="entry name" value="DppA_N"/>
</dbReference>
<keyword evidence="4" id="KW-1185">Reference proteome</keyword>
<dbReference type="Gene3D" id="3.40.50.10780">
    <property type="entry name" value="Dipeptide transport protein"/>
    <property type="match status" value="1"/>
</dbReference>
<feature type="binding site" evidence="2">
    <location>
        <position position="8"/>
    </location>
    <ligand>
        <name>Zn(2+)</name>
        <dbReference type="ChEBI" id="CHEBI:29105"/>
        <label>1</label>
    </ligand>
</feature>